<dbReference type="PANTHER" id="PTHR34700:SF4">
    <property type="entry name" value="PHAGE-LIKE ELEMENT PBSX PROTEIN XKDP"/>
    <property type="match status" value="1"/>
</dbReference>
<dbReference type="InterPro" id="IPR052196">
    <property type="entry name" value="Bact_Kbp"/>
</dbReference>
<organism evidence="2 3">
    <name type="scientific">Desulforamulus aquiferis</name>
    <dbReference type="NCBI Taxonomy" id="1397668"/>
    <lineage>
        <taxon>Bacteria</taxon>
        <taxon>Bacillati</taxon>
        <taxon>Bacillota</taxon>
        <taxon>Clostridia</taxon>
        <taxon>Eubacteriales</taxon>
        <taxon>Peptococcaceae</taxon>
        <taxon>Desulforamulus</taxon>
    </lineage>
</organism>
<dbReference type="Proteomes" id="UP001172911">
    <property type="component" value="Unassembled WGS sequence"/>
</dbReference>
<evidence type="ECO:0000313" key="3">
    <source>
        <dbReference type="Proteomes" id="UP001172911"/>
    </source>
</evidence>
<dbReference type="PANTHER" id="PTHR34700">
    <property type="entry name" value="POTASSIUM BINDING PROTEIN KBP"/>
    <property type="match status" value="1"/>
</dbReference>
<gene>
    <name evidence="2" type="ORF">P6N53_07815</name>
</gene>
<comment type="caution">
    <text evidence="2">The sequence shown here is derived from an EMBL/GenBank/DDBJ whole genome shotgun (WGS) entry which is preliminary data.</text>
</comment>
<accession>A0AAW7ZCR2</accession>
<sequence>MQSINQFWLSFNNGAERLQLPVNPGELSVGNGSQNTTVSVSKLGEVSIIQDPTLKTFSLASEFPATPGPYCEYQDIPDPWQAVQVIERWKNSGMPVRFIVTGTSINFAVTIEDFSFKEVGGDVGTIYYELLLKEYKFIIPRQLEIAVVNGQQVFSVQAKQSRPDTKPQAKTYMVKPGDSLWKIAQLEMGNGSKWPEVAKLNGINPKYILRPGQVIKLA</sequence>
<dbReference type="InterPro" id="IPR018392">
    <property type="entry name" value="LysM"/>
</dbReference>
<dbReference type="AlphaFoldDB" id="A0AAW7ZCR2"/>
<feature type="domain" description="LysM" evidence="1">
    <location>
        <begin position="170"/>
        <end position="217"/>
    </location>
</feature>
<dbReference type="Pfam" id="PF01476">
    <property type="entry name" value="LysM"/>
    <property type="match status" value="1"/>
</dbReference>
<dbReference type="InterPro" id="IPR036779">
    <property type="entry name" value="LysM_dom_sf"/>
</dbReference>
<evidence type="ECO:0000313" key="2">
    <source>
        <dbReference type="EMBL" id="MDO7787121.1"/>
    </source>
</evidence>
<reference evidence="2" key="1">
    <citation type="journal article" date="2023" name="J. Hazard. Mater.">
        <title>Anaerobic biodegradation of pyrene and benzo[a]pyrene by a new sulfate-reducing Desulforamulus aquiferis strain DSA.</title>
        <authorList>
            <person name="Zhang Z."/>
            <person name="Sun J."/>
            <person name="Gong X."/>
            <person name="Wang C."/>
            <person name="Wang H."/>
        </authorList>
    </citation>
    <scope>NUCLEOTIDE SEQUENCE</scope>
    <source>
        <strain evidence="2">DSA</strain>
    </source>
</reference>
<dbReference type="SMART" id="SM00257">
    <property type="entry name" value="LysM"/>
    <property type="match status" value="1"/>
</dbReference>
<reference evidence="2" key="2">
    <citation type="submission" date="2023-03" db="EMBL/GenBank/DDBJ databases">
        <authorList>
            <person name="Zhang Z."/>
        </authorList>
    </citation>
    <scope>NUCLEOTIDE SEQUENCE</scope>
    <source>
        <strain evidence="2">DSA</strain>
    </source>
</reference>
<protein>
    <submittedName>
        <fullName evidence="2">LysM peptidoglycan-binding domain-containing protein</fullName>
    </submittedName>
</protein>
<evidence type="ECO:0000259" key="1">
    <source>
        <dbReference type="PROSITE" id="PS51782"/>
    </source>
</evidence>
<keyword evidence="3" id="KW-1185">Reference proteome</keyword>
<proteinExistence type="predicted"/>
<dbReference type="Gene3D" id="3.10.350.10">
    <property type="entry name" value="LysM domain"/>
    <property type="match status" value="1"/>
</dbReference>
<dbReference type="PROSITE" id="PS51782">
    <property type="entry name" value="LYSM"/>
    <property type="match status" value="1"/>
</dbReference>
<dbReference type="SUPFAM" id="SSF54106">
    <property type="entry name" value="LysM domain"/>
    <property type="match status" value="1"/>
</dbReference>
<dbReference type="RefSeq" id="WP_304542264.1">
    <property type="nucleotide sequence ID" value="NZ_JARPTC010000010.1"/>
</dbReference>
<name>A0AAW7ZCR2_9FIRM</name>
<dbReference type="CDD" id="cd00118">
    <property type="entry name" value="LysM"/>
    <property type="match status" value="1"/>
</dbReference>
<dbReference type="EMBL" id="JARPTC010000010">
    <property type="protein sequence ID" value="MDO7787121.1"/>
    <property type="molecule type" value="Genomic_DNA"/>
</dbReference>